<comment type="caution">
    <text evidence="1">The sequence shown here is derived from an EMBL/GenBank/DDBJ whole genome shotgun (WGS) entry which is preliminary data.</text>
</comment>
<evidence type="ECO:0008006" key="3">
    <source>
        <dbReference type="Google" id="ProtNLM"/>
    </source>
</evidence>
<dbReference type="RefSeq" id="WP_379840726.1">
    <property type="nucleotide sequence ID" value="NZ_JBHSMA010000001.1"/>
</dbReference>
<keyword evidence="2" id="KW-1185">Reference proteome</keyword>
<accession>A0ABW0I605</accession>
<sequence length="85" mass="9951">MNVEYGFSMVDVMTRHFNGSFQEVDIDRLRDFQDLTLMWLDLLNERIATEKLPSSARLYLGEDVRLFSRIADEIGAILTAEFFTR</sequence>
<dbReference type="Proteomes" id="UP001596106">
    <property type="component" value="Unassembled WGS sequence"/>
</dbReference>
<dbReference type="EMBL" id="JBHSMA010000001">
    <property type="protein sequence ID" value="MFC5408038.1"/>
    <property type="molecule type" value="Genomic_DNA"/>
</dbReference>
<proteinExistence type="predicted"/>
<evidence type="ECO:0000313" key="2">
    <source>
        <dbReference type="Proteomes" id="UP001596106"/>
    </source>
</evidence>
<organism evidence="1 2">
    <name type="scientific">Larkinella bovis</name>
    <dbReference type="NCBI Taxonomy" id="683041"/>
    <lineage>
        <taxon>Bacteria</taxon>
        <taxon>Pseudomonadati</taxon>
        <taxon>Bacteroidota</taxon>
        <taxon>Cytophagia</taxon>
        <taxon>Cytophagales</taxon>
        <taxon>Spirosomataceae</taxon>
        <taxon>Larkinella</taxon>
    </lineage>
</organism>
<name>A0ABW0I605_9BACT</name>
<reference evidence="2" key="1">
    <citation type="journal article" date="2019" name="Int. J. Syst. Evol. Microbiol.">
        <title>The Global Catalogue of Microorganisms (GCM) 10K type strain sequencing project: providing services to taxonomists for standard genome sequencing and annotation.</title>
        <authorList>
            <consortium name="The Broad Institute Genomics Platform"/>
            <consortium name="The Broad Institute Genome Sequencing Center for Infectious Disease"/>
            <person name="Wu L."/>
            <person name="Ma J."/>
        </authorList>
    </citation>
    <scope>NUCLEOTIDE SEQUENCE [LARGE SCALE GENOMIC DNA]</scope>
    <source>
        <strain evidence="2">CCUG 55250</strain>
    </source>
</reference>
<evidence type="ECO:0000313" key="1">
    <source>
        <dbReference type="EMBL" id="MFC5408038.1"/>
    </source>
</evidence>
<protein>
    <recommendedName>
        <fullName evidence="3">Acyl carrier protein</fullName>
    </recommendedName>
</protein>
<gene>
    <name evidence="1" type="ORF">ACFPMF_01865</name>
</gene>